<evidence type="ECO:0000256" key="1">
    <source>
        <dbReference type="ARBA" id="ARBA00004377"/>
    </source>
</evidence>
<dbReference type="RefSeq" id="WP_053169772.1">
    <property type="nucleotide sequence ID" value="NZ_LFYT02000039.1"/>
</dbReference>
<protein>
    <recommendedName>
        <fullName evidence="9">Membrane fusion protein (MFP) family protein</fullName>
    </recommendedName>
</protein>
<accession>A0A2T7U8V8</accession>
<dbReference type="InterPro" id="IPR010129">
    <property type="entry name" value="T1SS_HlyD"/>
</dbReference>
<gene>
    <name evidence="13" type="ORF">H663_018845</name>
</gene>
<dbReference type="InterPro" id="IPR058781">
    <property type="entry name" value="HH_AprE-like"/>
</dbReference>
<dbReference type="Gene3D" id="2.40.50.100">
    <property type="match status" value="1"/>
</dbReference>
<dbReference type="InterPro" id="IPR050739">
    <property type="entry name" value="MFP"/>
</dbReference>
<evidence type="ECO:0000313" key="14">
    <source>
        <dbReference type="Proteomes" id="UP000037507"/>
    </source>
</evidence>
<proteinExistence type="inferred from homology"/>
<reference evidence="13" key="1">
    <citation type="submission" date="2017-04" db="EMBL/GenBank/DDBJ databases">
        <title>Unexpected and diverse lifestyles within the genus Limnohabitans.</title>
        <authorList>
            <person name="Kasalicky V."/>
            <person name="Mehrshad M."/>
            <person name="Andrei S.-A."/>
            <person name="Salcher M."/>
            <person name="Kratochvilova H."/>
            <person name="Simek K."/>
            <person name="Ghai R."/>
        </authorList>
    </citation>
    <scope>NUCLEOTIDE SEQUENCE [LARGE SCALE GENOMIC DNA]</scope>
    <source>
        <strain evidence="13">II-D5</strain>
    </source>
</reference>
<dbReference type="Proteomes" id="UP000037507">
    <property type="component" value="Unassembled WGS sequence"/>
</dbReference>
<dbReference type="GO" id="GO:0015031">
    <property type="term" value="P:protein transport"/>
    <property type="evidence" value="ECO:0007669"/>
    <property type="project" value="InterPro"/>
</dbReference>
<evidence type="ECO:0000313" key="13">
    <source>
        <dbReference type="EMBL" id="PVE41115.1"/>
    </source>
</evidence>
<evidence type="ECO:0000259" key="12">
    <source>
        <dbReference type="Pfam" id="PF26002"/>
    </source>
</evidence>
<evidence type="ECO:0000256" key="2">
    <source>
        <dbReference type="ARBA" id="ARBA00009477"/>
    </source>
</evidence>
<dbReference type="GO" id="GO:0005886">
    <property type="term" value="C:plasma membrane"/>
    <property type="evidence" value="ECO:0007669"/>
    <property type="project" value="UniProtKB-SubCell"/>
</dbReference>
<keyword evidence="5 9" id="KW-0997">Cell inner membrane</keyword>
<dbReference type="STRING" id="1293045.H663_03140"/>
<feature type="transmembrane region" description="Helical" evidence="9">
    <location>
        <begin position="62"/>
        <end position="79"/>
    </location>
</feature>
<comment type="subcellular location">
    <subcellularLocation>
        <location evidence="1 9">Cell inner membrane</location>
        <topology evidence="1 9">Single-pass membrane protein</topology>
    </subcellularLocation>
</comment>
<feature type="domain" description="AprE-like beta-barrel" evidence="12">
    <location>
        <begin position="351"/>
        <end position="441"/>
    </location>
</feature>
<evidence type="ECO:0000256" key="9">
    <source>
        <dbReference type="RuleBase" id="RU365093"/>
    </source>
</evidence>
<evidence type="ECO:0000256" key="3">
    <source>
        <dbReference type="ARBA" id="ARBA00022448"/>
    </source>
</evidence>
<dbReference type="PRINTS" id="PR01490">
    <property type="entry name" value="RTXTOXIND"/>
</dbReference>
<feature type="domain" description="AprE-like long alpha-helical hairpin" evidence="11">
    <location>
        <begin position="132"/>
        <end position="307"/>
    </location>
</feature>
<dbReference type="SUPFAM" id="SSF111369">
    <property type="entry name" value="HlyD-like secretion proteins"/>
    <property type="match status" value="1"/>
</dbReference>
<name>A0A2T7U8V8_9BURK</name>
<dbReference type="NCBIfam" id="TIGR01843">
    <property type="entry name" value="type_I_hlyD"/>
    <property type="match status" value="1"/>
</dbReference>
<keyword evidence="7 9" id="KW-1133">Transmembrane helix</keyword>
<dbReference type="AlphaFoldDB" id="A0A2T7U8V8"/>
<evidence type="ECO:0000256" key="8">
    <source>
        <dbReference type="ARBA" id="ARBA00023136"/>
    </source>
</evidence>
<evidence type="ECO:0000256" key="10">
    <source>
        <dbReference type="SAM" id="Coils"/>
    </source>
</evidence>
<feature type="coiled-coil region" evidence="10">
    <location>
        <begin position="187"/>
        <end position="214"/>
    </location>
</feature>
<comment type="similarity">
    <text evidence="2 9">Belongs to the membrane fusion protein (MFP) (TC 8.A.1) family.</text>
</comment>
<dbReference type="EMBL" id="LFYT02000039">
    <property type="protein sequence ID" value="PVE41115.1"/>
    <property type="molecule type" value="Genomic_DNA"/>
</dbReference>
<evidence type="ECO:0000256" key="7">
    <source>
        <dbReference type="ARBA" id="ARBA00022989"/>
    </source>
</evidence>
<keyword evidence="8 9" id="KW-0472">Membrane</keyword>
<dbReference type="PANTHER" id="PTHR30386:SF17">
    <property type="entry name" value="ALKALINE PROTEASE SECRETION PROTEIN APRE"/>
    <property type="match status" value="1"/>
</dbReference>
<keyword evidence="6 9" id="KW-0812">Transmembrane</keyword>
<dbReference type="PANTHER" id="PTHR30386">
    <property type="entry name" value="MEMBRANE FUSION SUBUNIT OF EMRAB-TOLC MULTIDRUG EFFLUX PUMP"/>
    <property type="match status" value="1"/>
</dbReference>
<evidence type="ECO:0000259" key="11">
    <source>
        <dbReference type="Pfam" id="PF25994"/>
    </source>
</evidence>
<sequence length="463" mass="51258">MSPEPTNAMVTNAEPGFWGRLDARLGRWVQGWNPYEPSKLNRHGLQPVQVEESAIRKNAARWFLGFFAVFLIWALWAPIDAGVTVQGTVSVLGNRKAVQHPTGGVVEEINVKEGAEVKQGDVLLRVNPLKTEAEMTGAELTYINLLASESRLKAERDNLGTINWSDELRKRFKPGDTRVEEAKKLQVQLFNSRRAEYNSQVASLNEQITGLNAVLKSRQIQVKTLDEEMKNTRELAQKGFVPQNQANQAERQKSDIDSSIANTQADISRARLQISQVRSTLLKDVDNQLQEIQKNRDAVSTRLDSAKFDRELAEIKSPVTGSVVALKVFTVGGIITSGMVLMEVVPKDESLIIQAKIPNTIIDKVRVGMPTDMRFTAFNQSTTPVIPGVVKVLGADKEAGATPQEGEFYMAQVETTKEGLDLLAGLKVQPGMSVDVVIKAGERSFMSYLLKPLTDKMARAFKD</sequence>
<keyword evidence="14" id="KW-1185">Reference proteome</keyword>
<dbReference type="InterPro" id="IPR058982">
    <property type="entry name" value="Beta-barrel_AprE"/>
</dbReference>
<evidence type="ECO:0000256" key="5">
    <source>
        <dbReference type="ARBA" id="ARBA00022519"/>
    </source>
</evidence>
<comment type="caution">
    <text evidence="13">The sequence shown here is derived from an EMBL/GenBank/DDBJ whole genome shotgun (WGS) entry which is preliminary data.</text>
</comment>
<evidence type="ECO:0000256" key="4">
    <source>
        <dbReference type="ARBA" id="ARBA00022475"/>
    </source>
</evidence>
<dbReference type="OrthoDB" id="9775513at2"/>
<keyword evidence="3 9" id="KW-0813">Transport</keyword>
<dbReference type="Pfam" id="PF26002">
    <property type="entry name" value="Beta-barrel_AprE"/>
    <property type="match status" value="1"/>
</dbReference>
<dbReference type="Gene3D" id="2.40.30.170">
    <property type="match status" value="1"/>
</dbReference>
<organism evidence="13 14">
    <name type="scientific">Limnohabitans planktonicus II-D5</name>
    <dbReference type="NCBI Taxonomy" id="1293045"/>
    <lineage>
        <taxon>Bacteria</taxon>
        <taxon>Pseudomonadati</taxon>
        <taxon>Pseudomonadota</taxon>
        <taxon>Betaproteobacteria</taxon>
        <taxon>Burkholderiales</taxon>
        <taxon>Comamonadaceae</taxon>
        <taxon>Limnohabitans</taxon>
    </lineage>
</organism>
<evidence type="ECO:0000256" key="6">
    <source>
        <dbReference type="ARBA" id="ARBA00022692"/>
    </source>
</evidence>
<keyword evidence="4 9" id="KW-1003">Cell membrane</keyword>
<dbReference type="Pfam" id="PF25994">
    <property type="entry name" value="HH_AprE"/>
    <property type="match status" value="1"/>
</dbReference>
<keyword evidence="10" id="KW-0175">Coiled coil</keyword>